<dbReference type="InterPro" id="IPR018959">
    <property type="entry name" value="DUF1989"/>
</dbReference>
<evidence type="ECO:0000313" key="4">
    <source>
        <dbReference type="Proteomes" id="UP000244906"/>
    </source>
</evidence>
<feature type="domain" description="DUF1989" evidence="2">
    <location>
        <begin position="33"/>
        <end position="197"/>
    </location>
</feature>
<dbReference type="Pfam" id="PF09347">
    <property type="entry name" value="DUF1989"/>
    <property type="match status" value="1"/>
</dbReference>
<keyword evidence="4" id="KW-1185">Reference proteome</keyword>
<organism evidence="3 4">
    <name type="scientific">Pelagibaculum spongiae</name>
    <dbReference type="NCBI Taxonomy" id="2080658"/>
    <lineage>
        <taxon>Bacteria</taxon>
        <taxon>Pseudomonadati</taxon>
        <taxon>Pseudomonadota</taxon>
        <taxon>Gammaproteobacteria</taxon>
        <taxon>Oceanospirillales</taxon>
        <taxon>Pelagibaculum</taxon>
    </lineage>
</organism>
<comment type="caution">
    <text evidence="3">The sequence shown here is derived from an EMBL/GenBank/DDBJ whole genome shotgun (WGS) entry which is preliminary data.</text>
</comment>
<dbReference type="GO" id="GO:0032259">
    <property type="term" value="P:methylation"/>
    <property type="evidence" value="ECO:0007669"/>
    <property type="project" value="UniProtKB-KW"/>
</dbReference>
<reference evidence="3 4" key="1">
    <citation type="submission" date="2018-04" db="EMBL/GenBank/DDBJ databases">
        <title>Thalassorhabdus spongiae gen. nov., sp. nov., isolated from a marine sponge in South-West Iceland.</title>
        <authorList>
            <person name="Knobloch S."/>
            <person name="Daussin A."/>
            <person name="Johannsson R."/>
            <person name="Marteinsson V.T."/>
        </authorList>
    </citation>
    <scope>NUCLEOTIDE SEQUENCE [LARGE SCALE GENOMIC DNA]</scope>
    <source>
        <strain evidence="3 4">Hp12</strain>
    </source>
</reference>
<gene>
    <name evidence="3" type="ORF">DC094_06030</name>
</gene>
<protein>
    <submittedName>
        <fullName evidence="3">Aminomethyltransferase</fullName>
    </submittedName>
</protein>
<dbReference type="RefSeq" id="WP_116686231.1">
    <property type="nucleotide sequence ID" value="NZ_CAWNYD010000002.1"/>
</dbReference>
<accession>A0A2V1GUY4</accession>
<evidence type="ECO:0000313" key="3">
    <source>
        <dbReference type="EMBL" id="PVZ70158.1"/>
    </source>
</evidence>
<evidence type="ECO:0000256" key="1">
    <source>
        <dbReference type="SAM" id="MobiDB-lite"/>
    </source>
</evidence>
<dbReference type="PANTHER" id="PTHR31527">
    <property type="entry name" value="RE64534P"/>
    <property type="match status" value="1"/>
</dbReference>
<evidence type="ECO:0000259" key="2">
    <source>
        <dbReference type="Pfam" id="PF09347"/>
    </source>
</evidence>
<sequence length="228" mass="24806">MKTFNPAKPDGENETLTIALPDSGTPTLGNTYQVPARCGIAVKMTAGQSIKITNPSGHQVCDFWAFYQHDLNEYLSMEHLRTSLGKIIPVPGDAIVSNMRRPLLTFLVDSSPGIHDTLIAACDHQRYQQLGCNDYHDNCTDNLRMALLAIGCQAPAIPSPFNLWMNVPVDASGNTSFEAPLCSAGDYVVFKAEYDVIIVLSACPQDITPVNGANCQPAPVDFMIFIDD</sequence>
<dbReference type="AlphaFoldDB" id="A0A2V1GUY4"/>
<dbReference type="GO" id="GO:0008168">
    <property type="term" value="F:methyltransferase activity"/>
    <property type="evidence" value="ECO:0007669"/>
    <property type="project" value="UniProtKB-KW"/>
</dbReference>
<dbReference type="Proteomes" id="UP000244906">
    <property type="component" value="Unassembled WGS sequence"/>
</dbReference>
<name>A0A2V1GUY4_9GAMM</name>
<proteinExistence type="predicted"/>
<keyword evidence="3" id="KW-0489">Methyltransferase</keyword>
<dbReference type="OrthoDB" id="9774591at2"/>
<dbReference type="PANTHER" id="PTHR31527:SF0">
    <property type="entry name" value="RE64534P"/>
    <property type="match status" value="1"/>
</dbReference>
<dbReference type="EMBL" id="QDDL01000002">
    <property type="protein sequence ID" value="PVZ70158.1"/>
    <property type="molecule type" value="Genomic_DNA"/>
</dbReference>
<keyword evidence="3" id="KW-0808">Transferase</keyword>
<feature type="region of interest" description="Disordered" evidence="1">
    <location>
        <begin position="1"/>
        <end position="22"/>
    </location>
</feature>